<dbReference type="CDD" id="cd01558">
    <property type="entry name" value="D-AAT_like"/>
    <property type="match status" value="1"/>
</dbReference>
<dbReference type="Gene3D" id="3.20.10.10">
    <property type="entry name" value="D-amino Acid Aminotransferase, subunit A, domain 2"/>
    <property type="match status" value="1"/>
</dbReference>
<dbReference type="Gene3D" id="3.30.470.10">
    <property type="match status" value="1"/>
</dbReference>
<evidence type="ECO:0000256" key="13">
    <source>
        <dbReference type="ARBA" id="ARBA00049229"/>
    </source>
</evidence>
<keyword evidence="9 15" id="KW-0663">Pyridoxal phosphate</keyword>
<organism evidence="16 17">
    <name type="scientific">Pararhizobium mangrovi</name>
    <dbReference type="NCBI Taxonomy" id="2590452"/>
    <lineage>
        <taxon>Bacteria</taxon>
        <taxon>Pseudomonadati</taxon>
        <taxon>Pseudomonadota</taxon>
        <taxon>Alphaproteobacteria</taxon>
        <taxon>Hyphomicrobiales</taxon>
        <taxon>Rhizobiaceae</taxon>
        <taxon>Rhizobium/Agrobacterium group</taxon>
        <taxon>Pararhizobium</taxon>
    </lineage>
</organism>
<dbReference type="InterPro" id="IPR043131">
    <property type="entry name" value="BCAT-like_N"/>
</dbReference>
<keyword evidence="17" id="KW-1185">Reference proteome</keyword>
<dbReference type="GO" id="GO:0052654">
    <property type="term" value="F:L-leucine-2-oxoglutarate transaminase activity"/>
    <property type="evidence" value="ECO:0007669"/>
    <property type="project" value="RHEA"/>
</dbReference>
<evidence type="ECO:0000256" key="15">
    <source>
        <dbReference type="RuleBase" id="RU004516"/>
    </source>
</evidence>
<comment type="catalytic activity">
    <reaction evidence="11">
        <text>L-valine + 2-oxoglutarate = 3-methyl-2-oxobutanoate + L-glutamate</text>
        <dbReference type="Rhea" id="RHEA:24813"/>
        <dbReference type="ChEBI" id="CHEBI:11851"/>
        <dbReference type="ChEBI" id="CHEBI:16810"/>
        <dbReference type="ChEBI" id="CHEBI:29985"/>
        <dbReference type="ChEBI" id="CHEBI:57762"/>
        <dbReference type="EC" id="2.6.1.42"/>
    </reaction>
</comment>
<dbReference type="NCBIfam" id="NF005209">
    <property type="entry name" value="PRK06680.1"/>
    <property type="match status" value="1"/>
</dbReference>
<dbReference type="OrthoDB" id="9805628at2"/>
<keyword evidence="10" id="KW-0100">Branched-chain amino acid biosynthesis</keyword>
<evidence type="ECO:0000256" key="12">
    <source>
        <dbReference type="ARBA" id="ARBA00048798"/>
    </source>
</evidence>
<dbReference type="SUPFAM" id="SSF56752">
    <property type="entry name" value="D-aminoacid aminotransferase-like PLP-dependent enzymes"/>
    <property type="match status" value="1"/>
</dbReference>
<dbReference type="GO" id="GO:0005829">
    <property type="term" value="C:cytosol"/>
    <property type="evidence" value="ECO:0007669"/>
    <property type="project" value="TreeGrafter"/>
</dbReference>
<evidence type="ECO:0000256" key="5">
    <source>
        <dbReference type="ARBA" id="ARBA00005072"/>
    </source>
</evidence>
<accession>A0A506U329</accession>
<comment type="function">
    <text evidence="2">Acts on leucine, isoleucine and valine.</text>
</comment>
<dbReference type="InterPro" id="IPR001544">
    <property type="entry name" value="Aminotrans_IV"/>
</dbReference>
<evidence type="ECO:0000256" key="4">
    <source>
        <dbReference type="ARBA" id="ARBA00004931"/>
    </source>
</evidence>
<proteinExistence type="inferred from homology"/>
<evidence type="ECO:0000256" key="11">
    <source>
        <dbReference type="ARBA" id="ARBA00048212"/>
    </source>
</evidence>
<protein>
    <recommendedName>
        <fullName evidence="8">Probable branched-chain-amino-acid aminotransferase</fullName>
        <ecNumber evidence="7">2.6.1.42</ecNumber>
    </recommendedName>
</protein>
<dbReference type="PROSITE" id="PS00770">
    <property type="entry name" value="AA_TRANSFER_CLASS_4"/>
    <property type="match status" value="1"/>
</dbReference>
<comment type="similarity">
    <text evidence="6 14">Belongs to the class-IV pyridoxal-phosphate-dependent aminotransferase family.</text>
</comment>
<dbReference type="InterPro" id="IPR050571">
    <property type="entry name" value="Class-IV_PLP-Dep_Aminotrnsfr"/>
</dbReference>
<evidence type="ECO:0000256" key="9">
    <source>
        <dbReference type="ARBA" id="ARBA00022898"/>
    </source>
</evidence>
<dbReference type="Proteomes" id="UP000320314">
    <property type="component" value="Unassembled WGS sequence"/>
</dbReference>
<dbReference type="PANTHER" id="PTHR42743">
    <property type="entry name" value="AMINO-ACID AMINOTRANSFERASE"/>
    <property type="match status" value="1"/>
</dbReference>
<comment type="caution">
    <text evidence="16">The sequence shown here is derived from an EMBL/GenBank/DDBJ whole genome shotgun (WGS) entry which is preliminary data.</text>
</comment>
<comment type="pathway">
    <text evidence="4">Amino-acid biosynthesis; L-valine biosynthesis; L-valine from pyruvate: step 4/4.</text>
</comment>
<dbReference type="GO" id="GO:0008652">
    <property type="term" value="P:amino acid biosynthetic process"/>
    <property type="evidence" value="ECO:0007669"/>
    <property type="project" value="UniProtKB-ARBA"/>
</dbReference>
<comment type="catalytic activity">
    <reaction evidence="13">
        <text>L-leucine + 2-oxoglutarate = 4-methyl-2-oxopentanoate + L-glutamate</text>
        <dbReference type="Rhea" id="RHEA:18321"/>
        <dbReference type="ChEBI" id="CHEBI:16810"/>
        <dbReference type="ChEBI" id="CHEBI:17865"/>
        <dbReference type="ChEBI" id="CHEBI:29985"/>
        <dbReference type="ChEBI" id="CHEBI:57427"/>
        <dbReference type="EC" id="2.6.1.42"/>
    </reaction>
</comment>
<evidence type="ECO:0000256" key="8">
    <source>
        <dbReference type="ARBA" id="ARBA00014472"/>
    </source>
</evidence>
<sequence length="284" mass="30724">MSEERIVYVNGNYVPESEATVSVFDRGFLFADAVYEVTAVVGGKLIDFDGHVTRLKRSVAELSMPAEVDEAKLRGIHEELVSRNDIDEGLVYLQLTRGAADRDFLYPDTSTTPTLVLFTQKKAVVENPAAERGMAVVSLPDLRWDRRDIKTVQLLYPSMAKMEAKAQGADDAWLVEDGMVTEATSANAYIVTGDGTIVTRGLSNAILHGITRRAVLALAEEAGLKVEERGFTIDEAKAAREAFVTSASAFVMPVVSIDGAKIGDGSVGPLARRLRGIYLEALAA</sequence>
<name>A0A506U329_9HYPH</name>
<comment type="catalytic activity">
    <reaction evidence="12">
        <text>L-isoleucine + 2-oxoglutarate = (S)-3-methyl-2-oxopentanoate + L-glutamate</text>
        <dbReference type="Rhea" id="RHEA:24801"/>
        <dbReference type="ChEBI" id="CHEBI:16810"/>
        <dbReference type="ChEBI" id="CHEBI:29985"/>
        <dbReference type="ChEBI" id="CHEBI:35146"/>
        <dbReference type="ChEBI" id="CHEBI:58045"/>
        <dbReference type="EC" id="2.6.1.42"/>
    </reaction>
</comment>
<evidence type="ECO:0000313" key="17">
    <source>
        <dbReference type="Proteomes" id="UP000320314"/>
    </source>
</evidence>
<dbReference type="InterPro" id="IPR018300">
    <property type="entry name" value="Aminotrans_IV_CS"/>
</dbReference>
<dbReference type="GO" id="GO:0052656">
    <property type="term" value="F:L-isoleucine-2-oxoglutarate transaminase activity"/>
    <property type="evidence" value="ECO:0007669"/>
    <property type="project" value="RHEA"/>
</dbReference>
<gene>
    <name evidence="16" type="ORF">FJU11_11055</name>
</gene>
<dbReference type="FunFam" id="3.20.10.10:FF:000002">
    <property type="entry name" value="D-alanine aminotransferase"/>
    <property type="match status" value="1"/>
</dbReference>
<evidence type="ECO:0000256" key="1">
    <source>
        <dbReference type="ARBA" id="ARBA00001933"/>
    </source>
</evidence>
<keyword evidence="16" id="KW-0808">Transferase</keyword>
<evidence type="ECO:0000256" key="6">
    <source>
        <dbReference type="ARBA" id="ARBA00009320"/>
    </source>
</evidence>
<dbReference type="AlphaFoldDB" id="A0A506U329"/>
<reference evidence="16 17" key="1">
    <citation type="submission" date="2019-06" db="EMBL/GenBank/DDBJ databases">
        <authorList>
            <person name="Li M."/>
        </authorList>
    </citation>
    <scope>NUCLEOTIDE SEQUENCE [LARGE SCALE GENOMIC DNA]</scope>
    <source>
        <strain evidence="16 17">BGMRC6574</strain>
    </source>
</reference>
<evidence type="ECO:0000256" key="14">
    <source>
        <dbReference type="RuleBase" id="RU004106"/>
    </source>
</evidence>
<evidence type="ECO:0000256" key="2">
    <source>
        <dbReference type="ARBA" id="ARBA00003109"/>
    </source>
</evidence>
<evidence type="ECO:0000256" key="3">
    <source>
        <dbReference type="ARBA" id="ARBA00004824"/>
    </source>
</evidence>
<dbReference type="EC" id="2.6.1.42" evidence="7"/>
<evidence type="ECO:0000313" key="16">
    <source>
        <dbReference type="EMBL" id="TPW27766.1"/>
    </source>
</evidence>
<dbReference type="GO" id="GO:0009082">
    <property type="term" value="P:branched-chain amino acid biosynthetic process"/>
    <property type="evidence" value="ECO:0007669"/>
    <property type="project" value="UniProtKB-KW"/>
</dbReference>
<dbReference type="Pfam" id="PF01063">
    <property type="entry name" value="Aminotran_4"/>
    <property type="match status" value="1"/>
</dbReference>
<keyword evidence="16" id="KW-0032">Aminotransferase</keyword>
<evidence type="ECO:0000256" key="10">
    <source>
        <dbReference type="ARBA" id="ARBA00023304"/>
    </source>
</evidence>
<dbReference type="InterPro" id="IPR036038">
    <property type="entry name" value="Aminotransferase-like"/>
</dbReference>
<dbReference type="GO" id="GO:0052655">
    <property type="term" value="F:L-valine-2-oxoglutarate transaminase activity"/>
    <property type="evidence" value="ECO:0007669"/>
    <property type="project" value="RHEA"/>
</dbReference>
<comment type="pathway">
    <text evidence="3">Amino-acid biosynthesis; L-isoleucine biosynthesis; L-isoleucine from 2-oxobutanoate: step 4/4.</text>
</comment>
<dbReference type="EMBL" id="VHLH01000019">
    <property type="protein sequence ID" value="TPW27766.1"/>
    <property type="molecule type" value="Genomic_DNA"/>
</dbReference>
<comment type="pathway">
    <text evidence="5">Amino-acid biosynthesis; L-leucine biosynthesis; L-leucine from 3-methyl-2-oxobutanoate: step 4/4.</text>
</comment>
<dbReference type="InterPro" id="IPR043132">
    <property type="entry name" value="BCAT-like_C"/>
</dbReference>
<dbReference type="PANTHER" id="PTHR42743:SF11">
    <property type="entry name" value="AMINODEOXYCHORISMATE LYASE"/>
    <property type="match status" value="1"/>
</dbReference>
<keyword evidence="10" id="KW-0028">Amino-acid biosynthesis</keyword>
<dbReference type="RefSeq" id="WP_141167112.1">
    <property type="nucleotide sequence ID" value="NZ_VHLH01000019.1"/>
</dbReference>
<evidence type="ECO:0000256" key="7">
    <source>
        <dbReference type="ARBA" id="ARBA00013053"/>
    </source>
</evidence>
<comment type="cofactor">
    <cofactor evidence="1 15">
        <name>pyridoxal 5'-phosphate</name>
        <dbReference type="ChEBI" id="CHEBI:597326"/>
    </cofactor>
</comment>